<name>A0A1Y5TQU0_9RHOB</name>
<dbReference type="EMBL" id="FWFO01000004">
    <property type="protein sequence ID" value="SLN65999.1"/>
    <property type="molecule type" value="Genomic_DNA"/>
</dbReference>
<keyword evidence="3" id="KW-1185">Reference proteome</keyword>
<evidence type="ECO:0000313" key="2">
    <source>
        <dbReference type="EMBL" id="SLN65999.1"/>
    </source>
</evidence>
<sequence length="128" mass="13898">MPLDILLILVVVGIASIAVMLHLSGKSKRARLTSNNAGMAWVRHFPDDQVTNVMVAKDGHAALVTTSAGMGLIWSFGADTVARHLVDVSLDETKHGLRFKFSDFTAPSVRVALAPEERQTWCKTIQAT</sequence>
<protein>
    <submittedName>
        <fullName evidence="2">Uncharacterized protein</fullName>
    </submittedName>
</protein>
<accession>A0A1Y5TQU0</accession>
<keyword evidence="1" id="KW-1133">Transmembrane helix</keyword>
<feature type="transmembrane region" description="Helical" evidence="1">
    <location>
        <begin position="6"/>
        <end position="23"/>
    </location>
</feature>
<proteinExistence type="predicted"/>
<evidence type="ECO:0000313" key="3">
    <source>
        <dbReference type="Proteomes" id="UP000193077"/>
    </source>
</evidence>
<evidence type="ECO:0000256" key="1">
    <source>
        <dbReference type="SAM" id="Phobius"/>
    </source>
</evidence>
<dbReference type="RefSeq" id="WP_085797382.1">
    <property type="nucleotide sequence ID" value="NZ_FWFO01000004.1"/>
</dbReference>
<organism evidence="2 3">
    <name type="scientific">Falsiruegeria litorea R37</name>
    <dbReference type="NCBI Taxonomy" id="1200284"/>
    <lineage>
        <taxon>Bacteria</taxon>
        <taxon>Pseudomonadati</taxon>
        <taxon>Pseudomonadota</taxon>
        <taxon>Alphaproteobacteria</taxon>
        <taxon>Rhodobacterales</taxon>
        <taxon>Roseobacteraceae</taxon>
        <taxon>Falsiruegeria</taxon>
    </lineage>
</organism>
<keyword evidence="1" id="KW-0812">Transmembrane</keyword>
<keyword evidence="1" id="KW-0472">Membrane</keyword>
<reference evidence="2 3" key="1">
    <citation type="submission" date="2017-03" db="EMBL/GenBank/DDBJ databases">
        <authorList>
            <person name="Afonso C.L."/>
            <person name="Miller P.J."/>
            <person name="Scott M.A."/>
            <person name="Spackman E."/>
            <person name="Goraichik I."/>
            <person name="Dimitrov K.M."/>
            <person name="Suarez D.L."/>
            <person name="Swayne D.E."/>
        </authorList>
    </citation>
    <scope>NUCLEOTIDE SEQUENCE [LARGE SCALE GENOMIC DNA]</scope>
    <source>
        <strain evidence="2 3">CECT 7639</strain>
    </source>
</reference>
<dbReference type="AlphaFoldDB" id="A0A1Y5TQU0"/>
<gene>
    <name evidence="2" type="ORF">TRL7639_03737</name>
</gene>
<dbReference type="OrthoDB" id="7859692at2"/>
<dbReference type="Proteomes" id="UP000193077">
    <property type="component" value="Unassembled WGS sequence"/>
</dbReference>